<evidence type="ECO:0000259" key="1">
    <source>
        <dbReference type="Pfam" id="PF01609"/>
    </source>
</evidence>
<dbReference type="InterPro" id="IPR047654">
    <property type="entry name" value="IS1634_transpos"/>
</dbReference>
<dbReference type="NCBIfam" id="NF033559">
    <property type="entry name" value="transpos_IS1634"/>
    <property type="match status" value="1"/>
</dbReference>
<dbReference type="GO" id="GO:0004803">
    <property type="term" value="F:transposase activity"/>
    <property type="evidence" value="ECO:0007669"/>
    <property type="project" value="InterPro"/>
</dbReference>
<evidence type="ECO:0000313" key="3">
    <source>
        <dbReference type="Proteomes" id="UP000186026"/>
    </source>
</evidence>
<dbReference type="InterPro" id="IPR002559">
    <property type="entry name" value="Transposase_11"/>
</dbReference>
<dbReference type="RefSeq" id="WP_076503162.1">
    <property type="nucleotide sequence ID" value="NZ_FTOP01000040.1"/>
</dbReference>
<evidence type="ECO:0000313" key="2">
    <source>
        <dbReference type="EMBL" id="SIT18557.1"/>
    </source>
</evidence>
<dbReference type="GO" id="GO:0006313">
    <property type="term" value="P:DNA transposition"/>
    <property type="evidence" value="ECO:0007669"/>
    <property type="project" value="InterPro"/>
</dbReference>
<keyword evidence="3" id="KW-1185">Reference proteome</keyword>
<feature type="domain" description="Transposase IS4-like" evidence="1">
    <location>
        <begin position="197"/>
        <end position="443"/>
    </location>
</feature>
<gene>
    <name evidence="2" type="ORF">SAMN05421761_1401</name>
</gene>
<sequence>MFVRRKKNSSGSFSVQIIQKVGRINKVVKSLGSSFDESELIILERQAKLEIERMKGQVTLFSNDRDANLKSVLSNVSNSEVELVGPDNILGKVYESIGYHTIGLDELFRDLIMSRLVYPGSKLKTIDYLARFKNKEISVYSIYRYMDKIHGKYKDKIEELTFKHFKQVLGGNIGLVFYDMTTLYFEIPDEDDLRKIGYSKDGKHQHPQIKLGLLVGPEGYPLGYDIFEGSTYEGHTLIPVLKNIEKKFSIDKPIVIADAGLLSSTNINALVSNGYKFVLGGKIKNESTKIKDKIQKLEVTDDKPKEIKKEGYRLVVSFSEKRRKKDSHNREKGLKKLEKKVKNGKLDKNSINNRGYNKYLKLESDIKVAIDYSKYEMDAKWDGLKGYLTNTTLKPTEVIAAYGNLWHIEKAFRISKTDIRIRPIYHRKPRRIETHICICFVSYAVFKELERLLKIAKAEFSATSAIELTKNMYQIKVFLPESKTYTTIPLKPTEQQQELISIIMKI</sequence>
<dbReference type="OrthoDB" id="740398at2"/>
<name>A0A1N7Q7J9_9BACT</name>
<proteinExistence type="predicted"/>
<organism evidence="2 3">
    <name type="scientific">Belliella pelovolcani</name>
    <dbReference type="NCBI Taxonomy" id="529505"/>
    <lineage>
        <taxon>Bacteria</taxon>
        <taxon>Pseudomonadati</taxon>
        <taxon>Bacteroidota</taxon>
        <taxon>Cytophagia</taxon>
        <taxon>Cytophagales</taxon>
        <taxon>Cyclobacteriaceae</taxon>
        <taxon>Belliella</taxon>
    </lineage>
</organism>
<dbReference type="Pfam" id="PF01609">
    <property type="entry name" value="DDE_Tnp_1"/>
    <property type="match status" value="1"/>
</dbReference>
<dbReference type="AlphaFoldDB" id="A0A1N7Q7J9"/>
<dbReference type="InterPro" id="IPR012337">
    <property type="entry name" value="RNaseH-like_sf"/>
</dbReference>
<protein>
    <submittedName>
        <fullName evidence="2">Transposase, IS4 family</fullName>
    </submittedName>
</protein>
<reference evidence="3" key="1">
    <citation type="submission" date="2017-01" db="EMBL/GenBank/DDBJ databases">
        <authorList>
            <person name="Varghese N."/>
            <person name="Submissions S."/>
        </authorList>
    </citation>
    <scope>NUCLEOTIDE SEQUENCE [LARGE SCALE GENOMIC DNA]</scope>
    <source>
        <strain evidence="3">DSM 46698</strain>
    </source>
</reference>
<dbReference type="GO" id="GO:0003677">
    <property type="term" value="F:DNA binding"/>
    <property type="evidence" value="ECO:0007669"/>
    <property type="project" value="InterPro"/>
</dbReference>
<dbReference type="SUPFAM" id="SSF53098">
    <property type="entry name" value="Ribonuclease H-like"/>
    <property type="match status" value="1"/>
</dbReference>
<dbReference type="EMBL" id="FTOP01000040">
    <property type="protein sequence ID" value="SIT18557.1"/>
    <property type="molecule type" value="Genomic_DNA"/>
</dbReference>
<accession>A0A1N7Q7J9</accession>
<dbReference type="Proteomes" id="UP000186026">
    <property type="component" value="Unassembled WGS sequence"/>
</dbReference>
<dbReference type="STRING" id="529505.SAMN05421761_1401"/>